<name>A0A5E4SEK9_9BURK</name>
<evidence type="ECO:0008006" key="4">
    <source>
        <dbReference type="Google" id="ProtNLM"/>
    </source>
</evidence>
<gene>
    <name evidence="2" type="ORF">PAQ31011_00772</name>
</gene>
<keyword evidence="3" id="KW-1185">Reference proteome</keyword>
<evidence type="ECO:0000313" key="3">
    <source>
        <dbReference type="Proteomes" id="UP000366819"/>
    </source>
</evidence>
<protein>
    <recommendedName>
        <fullName evidence="4">ABC transporter permease</fullName>
    </recommendedName>
</protein>
<evidence type="ECO:0000313" key="2">
    <source>
        <dbReference type="EMBL" id="VVD74097.1"/>
    </source>
</evidence>
<organism evidence="2 3">
    <name type="scientific">Pandoraea aquatica</name>
    <dbReference type="NCBI Taxonomy" id="2508290"/>
    <lineage>
        <taxon>Bacteria</taxon>
        <taxon>Pseudomonadati</taxon>
        <taxon>Pseudomonadota</taxon>
        <taxon>Betaproteobacteria</taxon>
        <taxon>Burkholderiales</taxon>
        <taxon>Burkholderiaceae</taxon>
        <taxon>Pandoraea</taxon>
    </lineage>
</organism>
<reference evidence="2 3" key="1">
    <citation type="submission" date="2019-08" db="EMBL/GenBank/DDBJ databases">
        <authorList>
            <person name="Peeters C."/>
        </authorList>
    </citation>
    <scope>NUCLEOTIDE SEQUENCE [LARGE SCALE GENOMIC DNA]</scope>
    <source>
        <strain evidence="2 3">LMG 31011</strain>
    </source>
</reference>
<feature type="transmembrane region" description="Helical" evidence="1">
    <location>
        <begin position="38"/>
        <end position="58"/>
    </location>
</feature>
<feature type="transmembrane region" description="Helical" evidence="1">
    <location>
        <begin position="6"/>
        <end position="26"/>
    </location>
</feature>
<evidence type="ECO:0000256" key="1">
    <source>
        <dbReference type="SAM" id="Phobius"/>
    </source>
</evidence>
<dbReference type="Proteomes" id="UP000366819">
    <property type="component" value="Unassembled WGS sequence"/>
</dbReference>
<sequence>MSGRSDPAAVGILFIGGMIAFGVFSLSKSLGADFQATFFALFGTVVVVGLCFLAAFWLNWSNHLAMLSGAAAAIWPQWWPVLKSMSEGGQSIGAYRNFSRMYEPAWYAEWWVQWPIEIALIGLCAWRLYADWNEYRY</sequence>
<dbReference type="RefSeq" id="WP_150574527.1">
    <property type="nucleotide sequence ID" value="NZ_CABPSN010000001.1"/>
</dbReference>
<dbReference type="AlphaFoldDB" id="A0A5E4SEK9"/>
<accession>A0A5E4SEK9</accession>
<keyword evidence="1" id="KW-1133">Transmembrane helix</keyword>
<keyword evidence="1" id="KW-0812">Transmembrane</keyword>
<proteinExistence type="predicted"/>
<dbReference type="EMBL" id="CABPSN010000001">
    <property type="protein sequence ID" value="VVD74097.1"/>
    <property type="molecule type" value="Genomic_DNA"/>
</dbReference>
<dbReference type="OrthoDB" id="7926501at2"/>
<keyword evidence="1" id="KW-0472">Membrane</keyword>